<evidence type="ECO:0000313" key="1">
    <source>
        <dbReference type="EMBL" id="CAE8675076.1"/>
    </source>
</evidence>
<protein>
    <submittedName>
        <fullName evidence="1">Uncharacterized protein</fullName>
    </submittedName>
</protein>
<proteinExistence type="predicted"/>
<sequence length="221" mass="25165">MVALLLKWSLSGRAASARQDFLEEDEDVIRKELYIASLLNLREPETCSFFERVGDARSLALPTSFSVDASDIPKVVGLDFWRFVEEVWSPGQPSPEYLFADAERYGLKCSLLVLCYERISQWHDIMRRVAFPALPPPPPRSSPPSWLHTFGGISASDKWYGEKYKHFMAGLEYSPEEVEAICTADTMRLPFYAGACRDCDPNGRCHTLTEPDYNWNSTPRI</sequence>
<dbReference type="Proteomes" id="UP000626109">
    <property type="component" value="Unassembled WGS sequence"/>
</dbReference>
<name>A0A813JEK6_POLGL</name>
<dbReference type="AlphaFoldDB" id="A0A813JEK6"/>
<dbReference type="EMBL" id="CAJNNW010024974">
    <property type="protein sequence ID" value="CAE8675076.1"/>
    <property type="molecule type" value="Genomic_DNA"/>
</dbReference>
<reference evidence="1" key="1">
    <citation type="submission" date="2021-02" db="EMBL/GenBank/DDBJ databases">
        <authorList>
            <person name="Dougan E. K."/>
            <person name="Rhodes N."/>
            <person name="Thang M."/>
            <person name="Chan C."/>
        </authorList>
    </citation>
    <scope>NUCLEOTIDE SEQUENCE</scope>
</reference>
<gene>
    <name evidence="1" type="ORF">PGLA2088_LOCUS19244</name>
</gene>
<evidence type="ECO:0000313" key="2">
    <source>
        <dbReference type="Proteomes" id="UP000626109"/>
    </source>
</evidence>
<organism evidence="1 2">
    <name type="scientific">Polarella glacialis</name>
    <name type="common">Dinoflagellate</name>
    <dbReference type="NCBI Taxonomy" id="89957"/>
    <lineage>
        <taxon>Eukaryota</taxon>
        <taxon>Sar</taxon>
        <taxon>Alveolata</taxon>
        <taxon>Dinophyceae</taxon>
        <taxon>Suessiales</taxon>
        <taxon>Suessiaceae</taxon>
        <taxon>Polarella</taxon>
    </lineage>
</organism>
<comment type="caution">
    <text evidence="1">The sequence shown here is derived from an EMBL/GenBank/DDBJ whole genome shotgun (WGS) entry which is preliminary data.</text>
</comment>
<accession>A0A813JEK6</accession>